<keyword evidence="1" id="KW-1133">Transmembrane helix</keyword>
<organism evidence="2 3">
    <name type="scientific">Hyaloscypha bicolor E</name>
    <dbReference type="NCBI Taxonomy" id="1095630"/>
    <lineage>
        <taxon>Eukaryota</taxon>
        <taxon>Fungi</taxon>
        <taxon>Dikarya</taxon>
        <taxon>Ascomycota</taxon>
        <taxon>Pezizomycotina</taxon>
        <taxon>Leotiomycetes</taxon>
        <taxon>Helotiales</taxon>
        <taxon>Hyaloscyphaceae</taxon>
        <taxon>Hyaloscypha</taxon>
        <taxon>Hyaloscypha bicolor</taxon>
    </lineage>
</organism>
<feature type="transmembrane region" description="Helical" evidence="1">
    <location>
        <begin position="108"/>
        <end position="126"/>
    </location>
</feature>
<dbReference type="PANTHER" id="PTHR37544">
    <property type="entry name" value="SPRAY-RELATED"/>
    <property type="match status" value="1"/>
</dbReference>
<feature type="transmembrane region" description="Helical" evidence="1">
    <location>
        <begin position="509"/>
        <end position="530"/>
    </location>
</feature>
<dbReference type="OrthoDB" id="3522351at2759"/>
<evidence type="ECO:0000313" key="3">
    <source>
        <dbReference type="Proteomes" id="UP000235371"/>
    </source>
</evidence>
<evidence type="ECO:0000256" key="1">
    <source>
        <dbReference type="SAM" id="Phobius"/>
    </source>
</evidence>
<dbReference type="RefSeq" id="XP_024734332.1">
    <property type="nucleotide sequence ID" value="XM_024875571.1"/>
</dbReference>
<dbReference type="AlphaFoldDB" id="A0A2J6T329"/>
<dbReference type="Proteomes" id="UP000235371">
    <property type="component" value="Unassembled WGS sequence"/>
</dbReference>
<reference evidence="2 3" key="1">
    <citation type="submission" date="2016-04" db="EMBL/GenBank/DDBJ databases">
        <title>A degradative enzymes factory behind the ericoid mycorrhizal symbiosis.</title>
        <authorList>
            <consortium name="DOE Joint Genome Institute"/>
            <person name="Martino E."/>
            <person name="Morin E."/>
            <person name="Grelet G."/>
            <person name="Kuo A."/>
            <person name="Kohler A."/>
            <person name="Daghino S."/>
            <person name="Barry K."/>
            <person name="Choi C."/>
            <person name="Cichocki N."/>
            <person name="Clum A."/>
            <person name="Copeland A."/>
            <person name="Hainaut M."/>
            <person name="Haridas S."/>
            <person name="Labutti K."/>
            <person name="Lindquist E."/>
            <person name="Lipzen A."/>
            <person name="Khouja H.-R."/>
            <person name="Murat C."/>
            <person name="Ohm R."/>
            <person name="Olson A."/>
            <person name="Spatafora J."/>
            <person name="Veneault-Fourrey C."/>
            <person name="Henrissat B."/>
            <person name="Grigoriev I."/>
            <person name="Martin F."/>
            <person name="Perotto S."/>
        </authorList>
    </citation>
    <scope>NUCLEOTIDE SEQUENCE [LARGE SCALE GENOMIC DNA]</scope>
    <source>
        <strain evidence="2 3">E</strain>
    </source>
</reference>
<accession>A0A2J6T329</accession>
<proteinExistence type="predicted"/>
<name>A0A2J6T329_9HELO</name>
<dbReference type="EMBL" id="KZ613847">
    <property type="protein sequence ID" value="PMD57428.1"/>
    <property type="molecule type" value="Genomic_DNA"/>
</dbReference>
<keyword evidence="1" id="KW-0812">Transmembrane</keyword>
<feature type="transmembrane region" description="Helical" evidence="1">
    <location>
        <begin position="56"/>
        <end position="78"/>
    </location>
</feature>
<evidence type="ECO:0000313" key="2">
    <source>
        <dbReference type="EMBL" id="PMD57428.1"/>
    </source>
</evidence>
<dbReference type="STRING" id="1095630.A0A2J6T329"/>
<dbReference type="PANTHER" id="PTHR37544:SF3">
    <property type="entry name" value="SPRAY"/>
    <property type="match status" value="1"/>
</dbReference>
<feature type="transmembrane region" description="Helical" evidence="1">
    <location>
        <begin position="189"/>
        <end position="208"/>
    </location>
</feature>
<protein>
    <submittedName>
        <fullName evidence="2">Uncharacterized protein</fullName>
    </submittedName>
</protein>
<keyword evidence="1" id="KW-0472">Membrane</keyword>
<sequence length="593" mass="65301">MADNQRHSHVPNTNSVQVLQSNTSNENHHKDEILVEATAVTQDTGVKRKEWRTSSLHWGVLTSLALIEAGLIATIIYLERQSSSQNGIVSISQVSTSLASSYFSISNIWRYGLLWTTLPSLIMTLYRITWDIIVSGASDRQPFVILECRKKKHPGDSTLNFELDYKSYPSSFAWIVALRNGDIQLGVPMLLSLILSIAIVPLAAHLFVAAQSQSGSVVAINFITSFNESALTAETSLQPALDLASANRIYYATPPSWMTSEYAFEKFDVGDGNTITGNVTAETNAYSAQLDCQTFPESSAMYKDSGTPGAWTVIYNINDRGCEVSGSISVVNTTPIYTQSWQTNCAGSEYGRVGVIAGTYSDESSVKLANYSLVSCAVWYWNTSGSLTVSIQPTMSPQLISFAPNSSTSIHPSDIYQELEESFHRYGFFDPSNSIQADAFGFSVYSYAKTQNTTSPITPDLIKNCTEDLFQTLYAGLATKILFQDTAISRTSTGGLSTPVTRLYIVSPVAYTIVSVLVLALIFNIVLLVYTYRTDSILIEEPFVLIGKEELLKQSHDPQRVVGDWDRVRPKVPFMRKVLCHDATATTNRGERG</sequence>
<keyword evidence="3" id="KW-1185">Reference proteome</keyword>
<dbReference type="InParanoid" id="A0A2J6T329"/>
<dbReference type="Pfam" id="PF11915">
    <property type="entry name" value="DUF3433"/>
    <property type="match status" value="1"/>
</dbReference>
<gene>
    <name evidence="2" type="ORF">K444DRAFT_53883</name>
</gene>
<dbReference type="InterPro" id="IPR021840">
    <property type="entry name" value="DUF3433"/>
</dbReference>
<dbReference type="GeneID" id="36583651"/>